<evidence type="ECO:0000313" key="1">
    <source>
        <dbReference type="EMBL" id="AES94773.1"/>
    </source>
</evidence>
<dbReference type="EMBL" id="CM001221">
    <property type="protein sequence ID" value="AES94773.1"/>
    <property type="molecule type" value="Genomic_DNA"/>
</dbReference>
<dbReference type="EnsemblPlants" id="AES94773">
    <property type="protein sequence ID" value="AES94773"/>
    <property type="gene ID" value="MTR_5g018170"/>
</dbReference>
<dbReference type="Proteomes" id="UP000002051">
    <property type="component" value="Chromosome 5"/>
</dbReference>
<organism evidence="1 3">
    <name type="scientific">Medicago truncatula</name>
    <name type="common">Barrel medic</name>
    <name type="synonym">Medicago tribuloides</name>
    <dbReference type="NCBI Taxonomy" id="3880"/>
    <lineage>
        <taxon>Eukaryota</taxon>
        <taxon>Viridiplantae</taxon>
        <taxon>Streptophyta</taxon>
        <taxon>Embryophyta</taxon>
        <taxon>Tracheophyta</taxon>
        <taxon>Spermatophyta</taxon>
        <taxon>Magnoliopsida</taxon>
        <taxon>eudicotyledons</taxon>
        <taxon>Gunneridae</taxon>
        <taxon>Pentapetalae</taxon>
        <taxon>rosids</taxon>
        <taxon>fabids</taxon>
        <taxon>Fabales</taxon>
        <taxon>Fabaceae</taxon>
        <taxon>Papilionoideae</taxon>
        <taxon>50 kb inversion clade</taxon>
        <taxon>NPAAA clade</taxon>
        <taxon>Hologalegina</taxon>
        <taxon>IRL clade</taxon>
        <taxon>Trifolieae</taxon>
        <taxon>Medicago</taxon>
    </lineage>
</organism>
<reference evidence="1 3" key="1">
    <citation type="journal article" date="2011" name="Nature">
        <title>The Medicago genome provides insight into the evolution of rhizobial symbioses.</title>
        <authorList>
            <person name="Young N.D."/>
            <person name="Debelle F."/>
            <person name="Oldroyd G.E."/>
            <person name="Geurts R."/>
            <person name="Cannon S.B."/>
            <person name="Udvardi M.K."/>
            <person name="Benedito V.A."/>
            <person name="Mayer K.F."/>
            <person name="Gouzy J."/>
            <person name="Schoof H."/>
            <person name="Van de Peer Y."/>
            <person name="Proost S."/>
            <person name="Cook D.R."/>
            <person name="Meyers B.C."/>
            <person name="Spannagl M."/>
            <person name="Cheung F."/>
            <person name="De Mita S."/>
            <person name="Krishnakumar V."/>
            <person name="Gundlach H."/>
            <person name="Zhou S."/>
            <person name="Mudge J."/>
            <person name="Bharti A.K."/>
            <person name="Murray J.D."/>
            <person name="Naoumkina M.A."/>
            <person name="Rosen B."/>
            <person name="Silverstein K.A."/>
            <person name="Tang H."/>
            <person name="Rombauts S."/>
            <person name="Zhao P.X."/>
            <person name="Zhou P."/>
            <person name="Barbe V."/>
            <person name="Bardou P."/>
            <person name="Bechner M."/>
            <person name="Bellec A."/>
            <person name="Berger A."/>
            <person name="Berges H."/>
            <person name="Bidwell S."/>
            <person name="Bisseling T."/>
            <person name="Choisne N."/>
            <person name="Couloux A."/>
            <person name="Denny R."/>
            <person name="Deshpande S."/>
            <person name="Dai X."/>
            <person name="Doyle J.J."/>
            <person name="Dudez A.M."/>
            <person name="Farmer A.D."/>
            <person name="Fouteau S."/>
            <person name="Franken C."/>
            <person name="Gibelin C."/>
            <person name="Gish J."/>
            <person name="Goldstein S."/>
            <person name="Gonzalez A.J."/>
            <person name="Green P.J."/>
            <person name="Hallab A."/>
            <person name="Hartog M."/>
            <person name="Hua A."/>
            <person name="Humphray S.J."/>
            <person name="Jeong D.H."/>
            <person name="Jing Y."/>
            <person name="Jocker A."/>
            <person name="Kenton S.M."/>
            <person name="Kim D.J."/>
            <person name="Klee K."/>
            <person name="Lai H."/>
            <person name="Lang C."/>
            <person name="Lin S."/>
            <person name="Macmil S.L."/>
            <person name="Magdelenat G."/>
            <person name="Matthews L."/>
            <person name="McCorrison J."/>
            <person name="Monaghan E.L."/>
            <person name="Mun J.H."/>
            <person name="Najar F.Z."/>
            <person name="Nicholson C."/>
            <person name="Noirot C."/>
            <person name="O'Bleness M."/>
            <person name="Paule C.R."/>
            <person name="Poulain J."/>
            <person name="Prion F."/>
            <person name="Qin B."/>
            <person name="Qu C."/>
            <person name="Retzel E.F."/>
            <person name="Riddle C."/>
            <person name="Sallet E."/>
            <person name="Samain S."/>
            <person name="Samson N."/>
            <person name="Sanders I."/>
            <person name="Saurat O."/>
            <person name="Scarpelli C."/>
            <person name="Schiex T."/>
            <person name="Segurens B."/>
            <person name="Severin A.J."/>
            <person name="Sherrier D.J."/>
            <person name="Shi R."/>
            <person name="Sims S."/>
            <person name="Singer S.R."/>
            <person name="Sinharoy S."/>
            <person name="Sterck L."/>
            <person name="Viollet A."/>
            <person name="Wang B.B."/>
            <person name="Wang K."/>
            <person name="Wang M."/>
            <person name="Wang X."/>
            <person name="Warfsmann J."/>
            <person name="Weissenbach J."/>
            <person name="White D.D."/>
            <person name="White J.D."/>
            <person name="Wiley G.B."/>
            <person name="Wincker P."/>
            <person name="Xing Y."/>
            <person name="Yang L."/>
            <person name="Yao Z."/>
            <person name="Ying F."/>
            <person name="Zhai J."/>
            <person name="Zhou L."/>
            <person name="Zuber A."/>
            <person name="Denarie J."/>
            <person name="Dixon R.A."/>
            <person name="May G.D."/>
            <person name="Schwartz D.C."/>
            <person name="Rogers J."/>
            <person name="Quetier F."/>
            <person name="Town C.D."/>
            <person name="Roe B.A."/>
        </authorList>
    </citation>
    <scope>NUCLEOTIDE SEQUENCE [LARGE SCALE GENOMIC DNA]</scope>
    <source>
        <strain evidence="1">A17</strain>
        <strain evidence="2 3">cv. Jemalong A17</strain>
    </source>
</reference>
<evidence type="ECO:0000313" key="3">
    <source>
        <dbReference type="Proteomes" id="UP000002051"/>
    </source>
</evidence>
<evidence type="ECO:0000313" key="2">
    <source>
        <dbReference type="EnsemblPlants" id="AES94773"/>
    </source>
</evidence>
<accession>G7K9D0</accession>
<dbReference type="AlphaFoldDB" id="G7K9D0"/>
<gene>
    <name evidence="1" type="ordered locus">MTR_5g018170</name>
</gene>
<protein>
    <submittedName>
        <fullName evidence="1 2">Uncharacterized protein</fullName>
    </submittedName>
</protein>
<proteinExistence type="predicted"/>
<reference evidence="1 3" key="2">
    <citation type="journal article" date="2014" name="BMC Genomics">
        <title>An improved genome release (version Mt4.0) for the model legume Medicago truncatula.</title>
        <authorList>
            <person name="Tang H."/>
            <person name="Krishnakumar V."/>
            <person name="Bidwell S."/>
            <person name="Rosen B."/>
            <person name="Chan A."/>
            <person name="Zhou S."/>
            <person name="Gentzbittel L."/>
            <person name="Childs K.L."/>
            <person name="Yandell M."/>
            <person name="Gundlach H."/>
            <person name="Mayer K.F."/>
            <person name="Schwartz D.C."/>
            <person name="Town C.D."/>
        </authorList>
    </citation>
    <scope>GENOME REANNOTATION</scope>
    <source>
        <strain evidence="2 3">cv. Jemalong A17</strain>
    </source>
</reference>
<reference evidence="2" key="3">
    <citation type="submission" date="2015-04" db="UniProtKB">
        <authorList>
            <consortium name="EnsemblPlants"/>
        </authorList>
    </citation>
    <scope>IDENTIFICATION</scope>
    <source>
        <strain evidence="2">cv. Jemalong A17</strain>
    </source>
</reference>
<name>G7K9D0_MEDTR</name>
<dbReference type="HOGENOM" id="CLU_2871019_0_0_1"/>
<sequence length="64" mass="7074">MRDALSGAEILKQALEIIKNGRDFGSTLKTSIVILKALEPKVEELKGYNDSLGRPREEIESSKS</sequence>
<keyword evidence="3" id="KW-1185">Reference proteome</keyword>
<dbReference type="PaxDb" id="3880-AES94773"/>